<comment type="caution">
    <text evidence="1">The sequence shown here is derived from an EMBL/GenBank/DDBJ whole genome shotgun (WGS) entry which is preliminary data.</text>
</comment>
<dbReference type="Proteomes" id="UP000617555">
    <property type="component" value="Unassembled WGS sequence"/>
</dbReference>
<reference evidence="2" key="1">
    <citation type="journal article" date="2019" name="Int. J. Syst. Evol. Microbiol.">
        <title>The Global Catalogue of Microorganisms (GCM) 10K type strain sequencing project: providing services to taxonomists for standard genome sequencing and annotation.</title>
        <authorList>
            <consortium name="The Broad Institute Genomics Platform"/>
            <consortium name="The Broad Institute Genome Sequencing Center for Infectious Disease"/>
            <person name="Wu L."/>
            <person name="Ma J."/>
        </authorList>
    </citation>
    <scope>NUCLEOTIDE SEQUENCE [LARGE SCALE GENOMIC DNA]</scope>
    <source>
        <strain evidence="2">CGMCC 1.15339</strain>
    </source>
</reference>
<dbReference type="RefSeq" id="WP_188740006.1">
    <property type="nucleotide sequence ID" value="NZ_BMII01000024.1"/>
</dbReference>
<dbReference type="EMBL" id="BMII01000024">
    <property type="protein sequence ID" value="GGB65899.1"/>
    <property type="molecule type" value="Genomic_DNA"/>
</dbReference>
<evidence type="ECO:0000313" key="2">
    <source>
        <dbReference type="Proteomes" id="UP000617555"/>
    </source>
</evidence>
<proteinExistence type="predicted"/>
<name>A0ABQ1JGM7_9GAMM</name>
<evidence type="ECO:0000313" key="1">
    <source>
        <dbReference type="EMBL" id="GGB65899.1"/>
    </source>
</evidence>
<protein>
    <submittedName>
        <fullName evidence="1">Uncharacterized protein</fullName>
    </submittedName>
</protein>
<sequence length="181" mass="19605">MNSEQSVKTVFEHAFAITNPALTTLRSGDEVWPLKIGISKLEPFLMSYCTAISSLLNIKTQIKCNVVAVSETSFDVMYEESDELDLASFLLIACDGVEQVLSSSKVANDLVDVSQLVQSFSPKTFGLVVGEMLDSKRLQQGLVSSILKESGVLPIKGSRRVALAMVDSIVESNEKLTGPSL</sequence>
<accession>A0ABQ1JGM7</accession>
<organism evidence="1 2">
    <name type="scientific">Shewanella inventionis</name>
    <dbReference type="NCBI Taxonomy" id="1738770"/>
    <lineage>
        <taxon>Bacteria</taxon>
        <taxon>Pseudomonadati</taxon>
        <taxon>Pseudomonadota</taxon>
        <taxon>Gammaproteobacteria</taxon>
        <taxon>Alteromonadales</taxon>
        <taxon>Shewanellaceae</taxon>
        <taxon>Shewanella</taxon>
    </lineage>
</organism>
<gene>
    <name evidence="1" type="ORF">GCM10011607_28270</name>
</gene>
<keyword evidence="2" id="KW-1185">Reference proteome</keyword>